<comment type="caution">
    <text evidence="3">The sequence shown here is derived from an EMBL/GenBank/DDBJ whole genome shotgun (WGS) entry which is preliminary data.</text>
</comment>
<proteinExistence type="predicted"/>
<evidence type="ECO:0000313" key="4">
    <source>
        <dbReference type="Proteomes" id="UP000247409"/>
    </source>
</evidence>
<dbReference type="Proteomes" id="UP000247409">
    <property type="component" value="Unassembled WGS sequence"/>
</dbReference>
<keyword evidence="4" id="KW-1185">Reference proteome</keyword>
<accession>A0A2V3IVY3</accession>
<keyword evidence="2" id="KW-1133">Transmembrane helix</keyword>
<keyword evidence="2" id="KW-0812">Transmembrane</keyword>
<evidence type="ECO:0000256" key="2">
    <source>
        <dbReference type="SAM" id="Phobius"/>
    </source>
</evidence>
<evidence type="ECO:0000313" key="3">
    <source>
        <dbReference type="EMBL" id="PXF46249.1"/>
    </source>
</evidence>
<keyword evidence="2" id="KW-0472">Membrane</keyword>
<dbReference type="EMBL" id="NBIV01000041">
    <property type="protein sequence ID" value="PXF46249.1"/>
    <property type="molecule type" value="Genomic_DNA"/>
</dbReference>
<feature type="coiled-coil region" evidence="1">
    <location>
        <begin position="38"/>
        <end position="73"/>
    </location>
</feature>
<evidence type="ECO:0000256" key="1">
    <source>
        <dbReference type="SAM" id="Coils"/>
    </source>
</evidence>
<protein>
    <submittedName>
        <fullName evidence="3">Uncharacterized protein</fullName>
    </submittedName>
</protein>
<keyword evidence="1" id="KW-0175">Coiled coil</keyword>
<gene>
    <name evidence="3" type="ORF">BWQ96_03905</name>
</gene>
<sequence>MNTKSSVIYGWVAYTIAFTVGGGIGIYKYWYAPGGRKEREEKADRIRAEEAAREAEEEARIREERRLQKLADDDIKPHA</sequence>
<feature type="transmembrane region" description="Helical" evidence="2">
    <location>
        <begin position="6"/>
        <end position="30"/>
    </location>
</feature>
<dbReference type="OrthoDB" id="5181at2759"/>
<dbReference type="AlphaFoldDB" id="A0A2V3IVY3"/>
<reference evidence="3 4" key="1">
    <citation type="journal article" date="2018" name="Mol. Biol. Evol.">
        <title>Analysis of the draft genome of the red seaweed Gracilariopsis chorda provides insights into genome size evolution in Rhodophyta.</title>
        <authorList>
            <person name="Lee J."/>
            <person name="Yang E.C."/>
            <person name="Graf L."/>
            <person name="Yang J.H."/>
            <person name="Qiu H."/>
            <person name="Zel Zion U."/>
            <person name="Chan C.X."/>
            <person name="Stephens T.G."/>
            <person name="Weber A.P.M."/>
            <person name="Boo G.H."/>
            <person name="Boo S.M."/>
            <person name="Kim K.M."/>
            <person name="Shin Y."/>
            <person name="Jung M."/>
            <person name="Lee S.J."/>
            <person name="Yim H.S."/>
            <person name="Lee J.H."/>
            <person name="Bhattacharya D."/>
            <person name="Yoon H.S."/>
        </authorList>
    </citation>
    <scope>NUCLEOTIDE SEQUENCE [LARGE SCALE GENOMIC DNA]</scope>
    <source>
        <strain evidence="3 4">SKKU-2015</strain>
        <tissue evidence="3">Whole body</tissue>
    </source>
</reference>
<name>A0A2V3IVY3_9FLOR</name>
<organism evidence="3 4">
    <name type="scientific">Gracilariopsis chorda</name>
    <dbReference type="NCBI Taxonomy" id="448386"/>
    <lineage>
        <taxon>Eukaryota</taxon>
        <taxon>Rhodophyta</taxon>
        <taxon>Florideophyceae</taxon>
        <taxon>Rhodymeniophycidae</taxon>
        <taxon>Gracilariales</taxon>
        <taxon>Gracilariaceae</taxon>
        <taxon>Gracilariopsis</taxon>
    </lineage>
</organism>